<dbReference type="InterPro" id="IPR008258">
    <property type="entry name" value="Transglycosylase_SLT_dom_1"/>
</dbReference>
<keyword evidence="3 4" id="KW-0732">Signal</keyword>
<keyword evidence="7" id="KW-1185">Reference proteome</keyword>
<feature type="domain" description="Transglycosylase SLT" evidence="5">
    <location>
        <begin position="517"/>
        <end position="620"/>
    </location>
</feature>
<dbReference type="OrthoDB" id="9815002at2"/>
<accession>A0A1X7H4T1</accession>
<evidence type="ECO:0000259" key="5">
    <source>
        <dbReference type="Pfam" id="PF01464"/>
    </source>
</evidence>
<dbReference type="GO" id="GO:0042597">
    <property type="term" value="C:periplasmic space"/>
    <property type="evidence" value="ECO:0007669"/>
    <property type="project" value="InterPro"/>
</dbReference>
<dbReference type="STRING" id="941907.SAMN06295910_2768"/>
<dbReference type="PANTHER" id="PTHR37423:SF2">
    <property type="entry name" value="MEMBRANE-BOUND LYTIC MUREIN TRANSGLYCOSYLASE C"/>
    <property type="match status" value="1"/>
</dbReference>
<comment type="similarity">
    <text evidence="2">Belongs to the virb1 family.</text>
</comment>
<evidence type="ECO:0000256" key="3">
    <source>
        <dbReference type="ARBA" id="ARBA00022729"/>
    </source>
</evidence>
<dbReference type="SUPFAM" id="SSF48435">
    <property type="entry name" value="Bacterial muramidases"/>
    <property type="match status" value="1"/>
</dbReference>
<dbReference type="GO" id="GO:0004553">
    <property type="term" value="F:hydrolase activity, hydrolyzing O-glycosyl compounds"/>
    <property type="evidence" value="ECO:0007669"/>
    <property type="project" value="InterPro"/>
</dbReference>
<dbReference type="SUPFAM" id="SSF53955">
    <property type="entry name" value="Lysozyme-like"/>
    <property type="match status" value="1"/>
</dbReference>
<dbReference type="EMBL" id="LT840185">
    <property type="protein sequence ID" value="SMF78870.1"/>
    <property type="molecule type" value="Genomic_DNA"/>
</dbReference>
<evidence type="ECO:0000256" key="4">
    <source>
        <dbReference type="SAM" id="SignalP"/>
    </source>
</evidence>
<dbReference type="InterPro" id="IPR008939">
    <property type="entry name" value="Lytic_TGlycosylase_superhlx_U"/>
</dbReference>
<gene>
    <name evidence="6" type="ORF">SAMN06295910_2768</name>
</gene>
<evidence type="ECO:0000256" key="1">
    <source>
        <dbReference type="ARBA" id="ARBA00007734"/>
    </source>
</evidence>
<proteinExistence type="inferred from homology"/>
<dbReference type="Pfam" id="PF01464">
    <property type="entry name" value="SLT"/>
    <property type="match status" value="1"/>
</dbReference>
<name>A0A1X7H4T1_9SPHN</name>
<dbReference type="Gene3D" id="1.10.530.10">
    <property type="match status" value="1"/>
</dbReference>
<comment type="similarity">
    <text evidence="1">Belongs to the transglycosylase Slt family.</text>
</comment>
<dbReference type="Gene3D" id="1.25.20.10">
    <property type="entry name" value="Bacterial muramidases"/>
    <property type="match status" value="1"/>
</dbReference>
<dbReference type="Proteomes" id="UP000192934">
    <property type="component" value="Chromosome I"/>
</dbReference>
<dbReference type="InterPro" id="IPR023346">
    <property type="entry name" value="Lysozyme-like_dom_sf"/>
</dbReference>
<feature type="signal peptide" evidence="4">
    <location>
        <begin position="1"/>
        <end position="19"/>
    </location>
</feature>
<evidence type="ECO:0000313" key="6">
    <source>
        <dbReference type="EMBL" id="SMF78870.1"/>
    </source>
</evidence>
<dbReference type="CDD" id="cd13401">
    <property type="entry name" value="Slt70-like"/>
    <property type="match status" value="1"/>
</dbReference>
<dbReference type="RefSeq" id="WP_085219283.1">
    <property type="nucleotide sequence ID" value="NZ_LT840185.1"/>
</dbReference>
<dbReference type="PANTHER" id="PTHR37423">
    <property type="entry name" value="SOLUBLE LYTIC MUREIN TRANSGLYCOSYLASE-RELATED"/>
    <property type="match status" value="1"/>
</dbReference>
<evidence type="ECO:0000313" key="7">
    <source>
        <dbReference type="Proteomes" id="UP000192934"/>
    </source>
</evidence>
<protein>
    <submittedName>
        <fullName evidence="6">Soluble lytic murein transglycosylase</fullName>
    </submittedName>
</protein>
<sequence>MQTRIATLALTAVSAAAVAATVNPQPPVRLAQYAPGQQQAQPPAYQQQQPQQQYQQRIQPTANVSQAIAQWNSLRQSDSYPFSSYSAFLTRYRGWPGETAMRRTAERAINLDSGTSPSDVVAFFRVHPPLTNTGFARQAFALQALGRTQEAREAARSAWRGGLLPRPDEDRLLAQFGSTFDQRDHDARLEMLLDNNDVASAQRVLPMASAGRRQIYDTRIALQTRMPDAESRVAALGRAAEQEAGVLKDRANYLRNTNQSAAARLTLARSRTLVTRPADADKWYDTLLTMARAAAADRNWMTAYQIAAQVDDAYPAGTDVSAKSYGERDKYTSIAWLGGTSALLKLNRPADAVVLFEKYANAARSPQTQTKGFYWAGRAAQQAGQTERAQQLFNRAARFNDQFYGQLALERLDRRVAPPPAAAVTPSPSARQRFAQRDLVAATQLLGQMGQHTDQSLFVRALSEQIESDEERQVASEFGRQIGRPDLGVWIARNARTSGDSFYARDSFPEVPVPPAYSSQWTLNHAIMRQESSFDRAAVSSASARGMMQLMPGTARETAGKLGMSYDLGRLISDPQYNIMLGSHYFQGLLQRYGNYAPLAIAAYNAGPGNVNKWLAANGDPRLPSVDVIQWIEDIPFFETRNYVQRVLENAVVYDAMHPDRARSPDRHRLSWYLGKTSRPG</sequence>
<reference evidence="7" key="1">
    <citation type="submission" date="2017-04" db="EMBL/GenBank/DDBJ databases">
        <authorList>
            <person name="Varghese N."/>
            <person name="Submissions S."/>
        </authorList>
    </citation>
    <scope>NUCLEOTIDE SEQUENCE [LARGE SCALE GENOMIC DNA]</scope>
    <source>
        <strain evidence="7">Dd16</strain>
    </source>
</reference>
<feature type="chain" id="PRO_5012710818" evidence="4">
    <location>
        <begin position="20"/>
        <end position="681"/>
    </location>
</feature>
<organism evidence="6 7">
    <name type="scientific">Allosphingosinicella indica</name>
    <dbReference type="NCBI Taxonomy" id="941907"/>
    <lineage>
        <taxon>Bacteria</taxon>
        <taxon>Pseudomonadati</taxon>
        <taxon>Pseudomonadota</taxon>
        <taxon>Alphaproteobacteria</taxon>
        <taxon>Sphingomonadales</taxon>
        <taxon>Sphingomonadaceae</taxon>
        <taxon>Allosphingosinicella</taxon>
    </lineage>
</organism>
<evidence type="ECO:0000256" key="2">
    <source>
        <dbReference type="ARBA" id="ARBA00009387"/>
    </source>
</evidence>
<dbReference type="AlphaFoldDB" id="A0A1X7H4T1"/>